<proteinExistence type="predicted"/>
<name>A0ACC1YDM2_MELAZ</name>
<dbReference type="EMBL" id="CM051397">
    <property type="protein sequence ID" value="KAJ4721322.1"/>
    <property type="molecule type" value="Genomic_DNA"/>
</dbReference>
<accession>A0ACC1YDM2</accession>
<organism evidence="1 2">
    <name type="scientific">Melia azedarach</name>
    <name type="common">Chinaberry tree</name>
    <dbReference type="NCBI Taxonomy" id="155640"/>
    <lineage>
        <taxon>Eukaryota</taxon>
        <taxon>Viridiplantae</taxon>
        <taxon>Streptophyta</taxon>
        <taxon>Embryophyta</taxon>
        <taxon>Tracheophyta</taxon>
        <taxon>Spermatophyta</taxon>
        <taxon>Magnoliopsida</taxon>
        <taxon>eudicotyledons</taxon>
        <taxon>Gunneridae</taxon>
        <taxon>Pentapetalae</taxon>
        <taxon>rosids</taxon>
        <taxon>malvids</taxon>
        <taxon>Sapindales</taxon>
        <taxon>Meliaceae</taxon>
        <taxon>Melia</taxon>
    </lineage>
</organism>
<evidence type="ECO:0000313" key="1">
    <source>
        <dbReference type="EMBL" id="KAJ4721322.1"/>
    </source>
</evidence>
<comment type="caution">
    <text evidence="1">The sequence shown here is derived from an EMBL/GenBank/DDBJ whole genome shotgun (WGS) entry which is preliminary data.</text>
</comment>
<sequence length="933" mass="101020">MLAAHPSGLRCRPYYPHSSHFSLSSRCKHSLSSNSPRFLASGKSSKLCSLSLLLSRRTYSERFTVKSSAAEPEVSEPVANDAVPSFPQAVSVKIPFGDRHILVETGHMGRQASAAVTVSDGETIVYTSICLADVPSDPADFFPLNVNYQERFSAAGRTSGGFFKREGKTKDHEVLVCRLIDRPLRPTMIKGFYHETQILSWVLSYDGLHFPDALAVTAAGIAVALSEVPNSKIIAGVRVGLVGDKFIVNPTTQEIEDSDLDLVLAGTTDAILMIEGYCDFLSDEKLLQAVQVGQDAVRAICNEVEALVKKCGKPKMLDTIKLAPPELYKHVEEIIGEELVKVLQIKNKIPRRKALSLLEEKVLTILTEKGYVSKDESVGTVETIPDLLEEEDEDEEVVVDGEVDEGDVHIRPISRKPTPLLFSEVDVKLVFKEVTSKFLRKRIVEGGRRSDGRFAHGIRPINSRCGLLPRAHGSALFTRGETQSLAVVTLGDKQMAQRIDNLEGDDEVKRFYLQYSFPPSSVGEVGRIGAPSRREIGHGTLAERALEPILPPDNDFPYTIRVESTITESNGSSSMASVCGGCLALQDAGVPIKCSIAGIAMGMVLDTEEFGGDGTPLILSDITGSEDASGDMDFKVAGNEDGITAFQMDIKVGGITLPVMEKALQQARDGRKHILAEMKKSSPPPSNRLSKHAPLIHIMKVNPEKINLIIGSGGKKVKSIIEETGVEAIDTEDDGTVKITAKDLSSLEKSKAIIGNLTMVPTVGDIYRNCEIKSIAPYGVFVEIAPGREGLCHISELSSNWLAKAEDVVKVGDRVDVKLIEVNDKGQLRLSRKALLPETDGENVPKDGSSEEKTHQPKAKVGAPKLMGSPKSNSAEDTLPPQKKVKVFKRPASPAKDGPYTNKDRTKKSSSKAVSSLSSKDGSSLVDGEAKIG</sequence>
<dbReference type="Proteomes" id="UP001164539">
    <property type="component" value="Chromosome 4"/>
</dbReference>
<keyword evidence="2" id="KW-1185">Reference proteome</keyword>
<reference evidence="1 2" key="1">
    <citation type="journal article" date="2023" name="Science">
        <title>Complex scaffold remodeling in plant triterpene biosynthesis.</title>
        <authorList>
            <person name="De La Pena R."/>
            <person name="Hodgson H."/>
            <person name="Liu J.C."/>
            <person name="Stephenson M.J."/>
            <person name="Martin A.C."/>
            <person name="Owen C."/>
            <person name="Harkess A."/>
            <person name="Leebens-Mack J."/>
            <person name="Jimenez L.E."/>
            <person name="Osbourn A."/>
            <person name="Sattely E.S."/>
        </authorList>
    </citation>
    <scope>NUCLEOTIDE SEQUENCE [LARGE SCALE GENOMIC DNA]</scope>
    <source>
        <strain evidence="2">cv. JPN11</strain>
        <tissue evidence="1">Leaf</tissue>
    </source>
</reference>
<protein>
    <submittedName>
        <fullName evidence="1">Polyribonucleotide nucleotidyltransferase</fullName>
    </submittedName>
</protein>
<gene>
    <name evidence="1" type="ORF">OWV82_009021</name>
</gene>
<evidence type="ECO:0000313" key="2">
    <source>
        <dbReference type="Proteomes" id="UP001164539"/>
    </source>
</evidence>